<gene>
    <name evidence="1" type="ORF">LCGC14_2382350</name>
</gene>
<reference evidence="1" key="1">
    <citation type="journal article" date="2015" name="Nature">
        <title>Complex archaea that bridge the gap between prokaryotes and eukaryotes.</title>
        <authorList>
            <person name="Spang A."/>
            <person name="Saw J.H."/>
            <person name="Jorgensen S.L."/>
            <person name="Zaremba-Niedzwiedzka K."/>
            <person name="Martijn J."/>
            <person name="Lind A.E."/>
            <person name="van Eijk R."/>
            <person name="Schleper C."/>
            <person name="Guy L."/>
            <person name="Ettema T.J."/>
        </authorList>
    </citation>
    <scope>NUCLEOTIDE SEQUENCE</scope>
</reference>
<dbReference type="EMBL" id="LAZR01035361">
    <property type="protein sequence ID" value="KKL27722.1"/>
    <property type="molecule type" value="Genomic_DNA"/>
</dbReference>
<accession>A0A0F9CMT1</accession>
<organism evidence="1">
    <name type="scientific">marine sediment metagenome</name>
    <dbReference type="NCBI Taxonomy" id="412755"/>
    <lineage>
        <taxon>unclassified sequences</taxon>
        <taxon>metagenomes</taxon>
        <taxon>ecological metagenomes</taxon>
    </lineage>
</organism>
<dbReference type="AlphaFoldDB" id="A0A0F9CMT1"/>
<feature type="non-terminal residue" evidence="1">
    <location>
        <position position="48"/>
    </location>
</feature>
<comment type="caution">
    <text evidence="1">The sequence shown here is derived from an EMBL/GenBank/DDBJ whole genome shotgun (WGS) entry which is preliminary data.</text>
</comment>
<sequence length="48" mass="5578">MNLEDELTTAIGERNDARQETVEARGQLDVEIAKRVEAIDRWDTSFRE</sequence>
<proteinExistence type="predicted"/>
<protein>
    <submittedName>
        <fullName evidence="1">Uncharacterized protein</fullName>
    </submittedName>
</protein>
<evidence type="ECO:0000313" key="1">
    <source>
        <dbReference type="EMBL" id="KKL27722.1"/>
    </source>
</evidence>
<name>A0A0F9CMT1_9ZZZZ</name>